<dbReference type="EMBL" id="KQ474080">
    <property type="protein sequence ID" value="KPV74165.1"/>
    <property type="molecule type" value="Genomic_DNA"/>
</dbReference>
<protein>
    <submittedName>
        <fullName evidence="2">Uncharacterized protein</fullName>
    </submittedName>
</protein>
<name>A0A194S0U5_RHOGW</name>
<gene>
    <name evidence="2" type="ORF">RHOBADRAFT_54020</name>
</gene>
<reference evidence="2 3" key="1">
    <citation type="journal article" date="2015" name="Front. Microbiol.">
        <title>Genome sequence of the plant growth promoting endophytic yeast Rhodotorula graminis WP1.</title>
        <authorList>
            <person name="Firrincieli A."/>
            <person name="Otillar R."/>
            <person name="Salamov A."/>
            <person name="Schmutz J."/>
            <person name="Khan Z."/>
            <person name="Redman R.S."/>
            <person name="Fleck N.D."/>
            <person name="Lindquist E."/>
            <person name="Grigoriev I.V."/>
            <person name="Doty S.L."/>
        </authorList>
    </citation>
    <scope>NUCLEOTIDE SEQUENCE [LARGE SCALE GENOMIC DNA]</scope>
    <source>
        <strain evidence="2 3">WP1</strain>
    </source>
</reference>
<sequence length="50" mass="5300">SSSTVALVQRVPPLCPPCRLLSRQRPTRPSSGTTRPSSQTAAGPTRGLNR</sequence>
<evidence type="ECO:0000256" key="1">
    <source>
        <dbReference type="SAM" id="MobiDB-lite"/>
    </source>
</evidence>
<dbReference type="AlphaFoldDB" id="A0A194S0U5"/>
<feature type="non-terminal residue" evidence="2">
    <location>
        <position position="50"/>
    </location>
</feature>
<feature type="non-terminal residue" evidence="2">
    <location>
        <position position="1"/>
    </location>
</feature>
<dbReference type="GeneID" id="28977563"/>
<accession>A0A194S0U5</accession>
<evidence type="ECO:0000313" key="2">
    <source>
        <dbReference type="EMBL" id="KPV74165.1"/>
    </source>
</evidence>
<dbReference type="RefSeq" id="XP_018270214.1">
    <property type="nucleotide sequence ID" value="XM_018417115.1"/>
</dbReference>
<feature type="region of interest" description="Disordered" evidence="1">
    <location>
        <begin position="1"/>
        <end position="50"/>
    </location>
</feature>
<evidence type="ECO:0000313" key="3">
    <source>
        <dbReference type="Proteomes" id="UP000053890"/>
    </source>
</evidence>
<dbReference type="Proteomes" id="UP000053890">
    <property type="component" value="Unassembled WGS sequence"/>
</dbReference>
<organism evidence="2 3">
    <name type="scientific">Rhodotorula graminis (strain WP1)</name>
    <dbReference type="NCBI Taxonomy" id="578459"/>
    <lineage>
        <taxon>Eukaryota</taxon>
        <taxon>Fungi</taxon>
        <taxon>Dikarya</taxon>
        <taxon>Basidiomycota</taxon>
        <taxon>Pucciniomycotina</taxon>
        <taxon>Microbotryomycetes</taxon>
        <taxon>Sporidiobolales</taxon>
        <taxon>Sporidiobolaceae</taxon>
        <taxon>Rhodotorula</taxon>
    </lineage>
</organism>
<keyword evidence="3" id="KW-1185">Reference proteome</keyword>
<proteinExistence type="predicted"/>
<feature type="compositionally biased region" description="Low complexity" evidence="1">
    <location>
        <begin position="7"/>
        <end position="40"/>
    </location>
</feature>